<comment type="caution">
    <text evidence="2">The sequence shown here is derived from an EMBL/GenBank/DDBJ whole genome shotgun (WGS) entry which is preliminary data.</text>
</comment>
<organism evidence="2 3">
    <name type="scientific">Xylaria bambusicola</name>
    <dbReference type="NCBI Taxonomy" id="326684"/>
    <lineage>
        <taxon>Eukaryota</taxon>
        <taxon>Fungi</taxon>
        <taxon>Dikarya</taxon>
        <taxon>Ascomycota</taxon>
        <taxon>Pezizomycotina</taxon>
        <taxon>Sordariomycetes</taxon>
        <taxon>Xylariomycetidae</taxon>
        <taxon>Xylariales</taxon>
        <taxon>Xylariaceae</taxon>
        <taxon>Xylaria</taxon>
    </lineage>
</organism>
<feature type="transmembrane region" description="Helical" evidence="1">
    <location>
        <begin position="142"/>
        <end position="169"/>
    </location>
</feature>
<accession>A0AAN7Z5F9</accession>
<proteinExistence type="predicted"/>
<evidence type="ECO:0000313" key="2">
    <source>
        <dbReference type="EMBL" id="KAK5630557.1"/>
    </source>
</evidence>
<dbReference type="Proteomes" id="UP001305414">
    <property type="component" value="Unassembled WGS sequence"/>
</dbReference>
<keyword evidence="1" id="KW-1133">Transmembrane helix</keyword>
<dbReference type="AlphaFoldDB" id="A0AAN7Z5F9"/>
<reference evidence="2 3" key="1">
    <citation type="submission" date="2023-10" db="EMBL/GenBank/DDBJ databases">
        <title>Draft genome sequence of Xylaria bambusicola isolate GMP-LS, the root and basal stem rot pathogen of sugarcane in Indonesia.</title>
        <authorList>
            <person name="Selvaraj P."/>
            <person name="Muralishankar V."/>
            <person name="Muruganantham S."/>
            <person name="Sp S."/>
            <person name="Haryani S."/>
            <person name="Lau K.J.X."/>
            <person name="Naqvi N.I."/>
        </authorList>
    </citation>
    <scope>NUCLEOTIDE SEQUENCE [LARGE SCALE GENOMIC DNA]</scope>
    <source>
        <strain evidence="2">GMP-LS</strain>
    </source>
</reference>
<gene>
    <name evidence="2" type="ORF">RRF57_006272</name>
</gene>
<keyword evidence="1" id="KW-0812">Transmembrane</keyword>
<evidence type="ECO:0000313" key="3">
    <source>
        <dbReference type="Proteomes" id="UP001305414"/>
    </source>
</evidence>
<evidence type="ECO:0000256" key="1">
    <source>
        <dbReference type="SAM" id="Phobius"/>
    </source>
</evidence>
<sequence>MANPDSGAIPKVLAARQQIDVGATPHTTIPFGYTGELPSSPLATQTEPLFRPAPPNQGPYGPAVQPYHCLTPEASQSDGRQMISQLPRAEAHLEAPFDANNAFELSTFRVPNTPISVSQPSVQGNPDESLVAKPKLPLQKSLGVFSAVIILGGSFLILLAVSFLIFLWAGRGPVEGGIEAPRAWRYIMLHGWATQAVTLTSLGLRVVIAAQAGLCTSMVAALLLERYGVPVSKLVQLSIARSVNVGPMEFLYSSRKIGKMALLKPEALLLFILALTAIGIQFSSTILLSDFGTTRLVRDANQILMNVAISSSTSSQKPGPLSTFGSIDSSMILFGELDSQFDPAPNQIGVSDTGIKRRAFLPFPKEDRIALQHFSGAAFSSVSRVACIKPSMKAILDFSSKGYLLIQGSVNYNKSLEDAGQPPTEKCYTAVGDYEFCLPTKFNCSLPGSHDTQPNPQWTTAVCHLGINVSDVLPGWDRKGSLFDFTSGVWPHLVFTTNIPSSDWQHIKPFVPLTLDNATSYGEWVSNEIEPEKFINTTFCLSTLYGTIASLTMTGNLNQTEPGLLFNTTTGSPEVDSLQTLFGAGGVHKTPAGRGILTITGEVQDPASLSSFDVNKTFAQGAIDYGSIALGVGPAAGVWDNSGGNSVSLCDHCDILGYSVPDDIAALFQNIINTTGRAAVAVDTYLAILSRWWYYYLLPRFDVPGYVDVAFAAEVLLPLRWRGIIAVLVLIGVNTVVMWIIATLYVRRTQFSFAGNYWHAVAQLISKETMPLLEKSREMNDEDLKEQLDIELEDFVVKIGRSTHDGYVTVLKV</sequence>
<name>A0AAN7Z5F9_9PEZI</name>
<feature type="transmembrane region" description="Helical" evidence="1">
    <location>
        <begin position="724"/>
        <end position="746"/>
    </location>
</feature>
<protein>
    <submittedName>
        <fullName evidence="2">Uncharacterized protein</fullName>
    </submittedName>
</protein>
<keyword evidence="3" id="KW-1185">Reference proteome</keyword>
<keyword evidence="1" id="KW-0472">Membrane</keyword>
<dbReference type="EMBL" id="JAWHQM010000016">
    <property type="protein sequence ID" value="KAK5630557.1"/>
    <property type="molecule type" value="Genomic_DNA"/>
</dbReference>
<feature type="transmembrane region" description="Helical" evidence="1">
    <location>
        <begin position="267"/>
        <end position="288"/>
    </location>
</feature>